<evidence type="ECO:0000256" key="16">
    <source>
        <dbReference type="ARBA" id="ARBA00051245"/>
    </source>
</evidence>
<evidence type="ECO:0000256" key="11">
    <source>
        <dbReference type="ARBA" id="ARBA00022777"/>
    </source>
</evidence>
<feature type="domain" description="Polysaccharide chain length determinant N-terminal" evidence="19">
    <location>
        <begin position="2"/>
        <end position="89"/>
    </location>
</feature>
<dbReference type="Gene3D" id="3.40.50.300">
    <property type="entry name" value="P-loop containing nucleotide triphosphate hydrolases"/>
    <property type="match status" value="1"/>
</dbReference>
<dbReference type="PANTHER" id="PTHR32309">
    <property type="entry name" value="TYROSINE-PROTEIN KINASE"/>
    <property type="match status" value="1"/>
</dbReference>
<keyword evidence="11" id="KW-0418">Kinase</keyword>
<dbReference type="Proteomes" id="UP001165405">
    <property type="component" value="Unassembled WGS sequence"/>
</dbReference>
<evidence type="ECO:0000313" key="21">
    <source>
        <dbReference type="EMBL" id="MCF4122230.1"/>
    </source>
</evidence>
<dbReference type="InterPro" id="IPR005702">
    <property type="entry name" value="Wzc-like_C"/>
</dbReference>
<dbReference type="GO" id="GO:0042802">
    <property type="term" value="F:identical protein binding"/>
    <property type="evidence" value="ECO:0007669"/>
    <property type="project" value="UniProtKB-ARBA"/>
</dbReference>
<evidence type="ECO:0000256" key="3">
    <source>
        <dbReference type="ARBA" id="ARBA00007316"/>
    </source>
</evidence>
<evidence type="ECO:0000256" key="9">
    <source>
        <dbReference type="ARBA" id="ARBA00022692"/>
    </source>
</evidence>
<comment type="similarity">
    <text evidence="2">Belongs to the CpsC/CapA family.</text>
</comment>
<keyword evidence="6" id="KW-1003">Cell membrane</keyword>
<evidence type="ECO:0000256" key="10">
    <source>
        <dbReference type="ARBA" id="ARBA00022741"/>
    </source>
</evidence>
<dbReference type="SUPFAM" id="SSF52540">
    <property type="entry name" value="P-loop containing nucleoside triphosphate hydrolases"/>
    <property type="match status" value="1"/>
</dbReference>
<keyword evidence="9 18" id="KW-0812">Transmembrane</keyword>
<dbReference type="AlphaFoldDB" id="A0AA41QEZ2"/>
<dbReference type="InterPro" id="IPR050445">
    <property type="entry name" value="Bact_polysacc_biosynth/exp"/>
</dbReference>
<protein>
    <recommendedName>
        <fullName evidence="5">non-specific protein-tyrosine kinase</fullName>
        <ecNumber evidence="5">2.7.10.2</ecNumber>
    </recommendedName>
</protein>
<feature type="transmembrane region" description="Helical" evidence="18">
    <location>
        <begin position="14"/>
        <end position="34"/>
    </location>
</feature>
<dbReference type="Pfam" id="PF13614">
    <property type="entry name" value="AAA_31"/>
    <property type="match status" value="1"/>
</dbReference>
<name>A0AA41QEZ2_9MICO</name>
<dbReference type="InterPro" id="IPR025669">
    <property type="entry name" value="AAA_dom"/>
</dbReference>
<evidence type="ECO:0000256" key="15">
    <source>
        <dbReference type="ARBA" id="ARBA00023137"/>
    </source>
</evidence>
<dbReference type="InterPro" id="IPR027417">
    <property type="entry name" value="P-loop_NTPase"/>
</dbReference>
<dbReference type="CDD" id="cd05387">
    <property type="entry name" value="BY-kinase"/>
    <property type="match status" value="1"/>
</dbReference>
<dbReference type="NCBIfam" id="TIGR01007">
    <property type="entry name" value="eps_fam"/>
    <property type="match status" value="1"/>
</dbReference>
<evidence type="ECO:0000256" key="1">
    <source>
        <dbReference type="ARBA" id="ARBA00004429"/>
    </source>
</evidence>
<keyword evidence="8 21" id="KW-0808">Transferase</keyword>
<dbReference type="EC" id="2.7.10.2" evidence="5"/>
<dbReference type="GO" id="GO:0005886">
    <property type="term" value="C:plasma membrane"/>
    <property type="evidence" value="ECO:0007669"/>
    <property type="project" value="UniProtKB-SubCell"/>
</dbReference>
<dbReference type="Pfam" id="PF02706">
    <property type="entry name" value="Wzz"/>
    <property type="match status" value="1"/>
</dbReference>
<evidence type="ECO:0000256" key="2">
    <source>
        <dbReference type="ARBA" id="ARBA00006683"/>
    </source>
</evidence>
<dbReference type="RefSeq" id="WP_236090023.1">
    <property type="nucleotide sequence ID" value="NZ_JAKGSG010000040.1"/>
</dbReference>
<evidence type="ECO:0000259" key="19">
    <source>
        <dbReference type="Pfam" id="PF02706"/>
    </source>
</evidence>
<evidence type="ECO:0000256" key="18">
    <source>
        <dbReference type="SAM" id="Phobius"/>
    </source>
</evidence>
<comment type="subcellular location">
    <subcellularLocation>
        <location evidence="1">Cell inner membrane</location>
        <topology evidence="1">Multi-pass membrane protein</topology>
    </subcellularLocation>
</comment>
<feature type="region of interest" description="Disordered" evidence="17">
    <location>
        <begin position="472"/>
        <end position="552"/>
    </location>
</feature>
<proteinExistence type="inferred from homology"/>
<evidence type="ECO:0000256" key="8">
    <source>
        <dbReference type="ARBA" id="ARBA00022679"/>
    </source>
</evidence>
<evidence type="ECO:0000256" key="12">
    <source>
        <dbReference type="ARBA" id="ARBA00022840"/>
    </source>
</evidence>
<sequence>MELADYIRLVRNRWGWLVALAAIGLAIGLLYSLASTPMYRASAQVFVSLRGGDSTSELVQGTTFTAKQVRSYTELVKSPRALEPVIEQLGLDATATSLAGRVEASVPKDTVLINIEATDASPTVAADIANATAANLAVLVAEIENSPAASESTVELSVVRSATPPGAPASPNTRMNAGLGLVLGLALGVAAILLREILDTRVRTPEDVRAVTDASVIGMISYDEEATQHPLIVQESPHSPRAEALRRVRTNLQFLTLDGDGRTLVMTSAIPGEGKSTTSINLAITMADAGSRVIIVDADLRRPSVSKYMGLEGAVGLTTVLIGRTTLEDAVQPWGNQNLHVLPSGQIPPNPSELLGSRQMADLLKVLRDTYDIVILDTAPLLPVTDGAVLAKLAGGAVIVVGAGLTHRPQLAEAMDALAAVDARVHGIVLNRMSLEEDAGYRYRYYEYSSEEPHTGAAPSRLQRGLRRMGFGRPRHVRRPPDWHPSTASVEAVPEPGPRRGPVGGVQASPEGVAAHPFSPVTDGAPGAIPEDEATALQGGAARTRDARVRTV</sequence>
<dbReference type="InterPro" id="IPR003856">
    <property type="entry name" value="LPS_length_determ_N"/>
</dbReference>
<organism evidence="21 22">
    <name type="scientific">Antribacter soli</name>
    <dbReference type="NCBI Taxonomy" id="2910976"/>
    <lineage>
        <taxon>Bacteria</taxon>
        <taxon>Bacillati</taxon>
        <taxon>Actinomycetota</taxon>
        <taxon>Actinomycetes</taxon>
        <taxon>Micrococcales</taxon>
        <taxon>Promicromonosporaceae</taxon>
        <taxon>Antribacter</taxon>
    </lineage>
</organism>
<evidence type="ECO:0000256" key="6">
    <source>
        <dbReference type="ARBA" id="ARBA00022475"/>
    </source>
</evidence>
<dbReference type="FunFam" id="3.40.50.300:FF:000527">
    <property type="entry name" value="Tyrosine-protein kinase etk"/>
    <property type="match status" value="1"/>
</dbReference>
<accession>A0AA41QEZ2</accession>
<dbReference type="PANTHER" id="PTHR32309:SF13">
    <property type="entry name" value="FERRIC ENTEROBACTIN TRANSPORT PROTEIN FEPE"/>
    <property type="match status" value="1"/>
</dbReference>
<dbReference type="GO" id="GO:0004715">
    <property type="term" value="F:non-membrane spanning protein tyrosine kinase activity"/>
    <property type="evidence" value="ECO:0007669"/>
    <property type="project" value="UniProtKB-EC"/>
</dbReference>
<keyword evidence="15" id="KW-0829">Tyrosine-protein kinase</keyword>
<feature type="domain" description="AAA" evidence="20">
    <location>
        <begin position="271"/>
        <end position="386"/>
    </location>
</feature>
<keyword evidence="22" id="KW-1185">Reference proteome</keyword>
<evidence type="ECO:0000256" key="17">
    <source>
        <dbReference type="SAM" id="MobiDB-lite"/>
    </source>
</evidence>
<evidence type="ECO:0000256" key="14">
    <source>
        <dbReference type="ARBA" id="ARBA00023136"/>
    </source>
</evidence>
<feature type="compositionally biased region" description="Basic and acidic residues" evidence="17">
    <location>
        <begin position="543"/>
        <end position="552"/>
    </location>
</feature>
<evidence type="ECO:0000256" key="13">
    <source>
        <dbReference type="ARBA" id="ARBA00022989"/>
    </source>
</evidence>
<comment type="similarity">
    <text evidence="3">Belongs to the CpsD/CapB family.</text>
</comment>
<keyword evidence="12" id="KW-0067">ATP-binding</keyword>
<evidence type="ECO:0000313" key="22">
    <source>
        <dbReference type="Proteomes" id="UP001165405"/>
    </source>
</evidence>
<keyword evidence="10" id="KW-0547">Nucleotide-binding</keyword>
<evidence type="ECO:0000256" key="5">
    <source>
        <dbReference type="ARBA" id="ARBA00011903"/>
    </source>
</evidence>
<evidence type="ECO:0000259" key="20">
    <source>
        <dbReference type="Pfam" id="PF13614"/>
    </source>
</evidence>
<comment type="catalytic activity">
    <reaction evidence="16">
        <text>L-tyrosyl-[protein] + ATP = O-phospho-L-tyrosyl-[protein] + ADP + H(+)</text>
        <dbReference type="Rhea" id="RHEA:10596"/>
        <dbReference type="Rhea" id="RHEA-COMP:10136"/>
        <dbReference type="Rhea" id="RHEA-COMP:20101"/>
        <dbReference type="ChEBI" id="CHEBI:15378"/>
        <dbReference type="ChEBI" id="CHEBI:30616"/>
        <dbReference type="ChEBI" id="CHEBI:46858"/>
        <dbReference type="ChEBI" id="CHEBI:61978"/>
        <dbReference type="ChEBI" id="CHEBI:456216"/>
        <dbReference type="EC" id="2.7.10.2"/>
    </reaction>
</comment>
<gene>
    <name evidence="21" type="ORF">L1785_14715</name>
</gene>
<evidence type="ECO:0000256" key="4">
    <source>
        <dbReference type="ARBA" id="ARBA00008883"/>
    </source>
</evidence>
<evidence type="ECO:0000256" key="7">
    <source>
        <dbReference type="ARBA" id="ARBA00022519"/>
    </source>
</evidence>
<comment type="caution">
    <text evidence="21">The sequence shown here is derived from an EMBL/GenBank/DDBJ whole genome shotgun (WGS) entry which is preliminary data.</text>
</comment>
<keyword evidence="14 18" id="KW-0472">Membrane</keyword>
<reference evidence="21" key="1">
    <citation type="submission" date="2022-01" db="EMBL/GenBank/DDBJ databases">
        <title>Antribacter sp. nov., isolated from Guizhou of China.</title>
        <authorList>
            <person name="Chengliang C."/>
            <person name="Ya Z."/>
        </authorList>
    </citation>
    <scope>NUCLEOTIDE SEQUENCE</scope>
    <source>
        <strain evidence="21">KLBMP 9083</strain>
    </source>
</reference>
<dbReference type="GO" id="GO:0005524">
    <property type="term" value="F:ATP binding"/>
    <property type="evidence" value="ECO:0007669"/>
    <property type="project" value="UniProtKB-KW"/>
</dbReference>
<keyword evidence="7" id="KW-0997">Cell inner membrane</keyword>
<comment type="similarity">
    <text evidence="4">Belongs to the etk/wzc family.</text>
</comment>
<dbReference type="EMBL" id="JAKGSG010000040">
    <property type="protein sequence ID" value="MCF4122230.1"/>
    <property type="molecule type" value="Genomic_DNA"/>
</dbReference>
<keyword evidence="13 18" id="KW-1133">Transmembrane helix</keyword>